<comment type="similarity">
    <text evidence="1">Belongs to the polysaccharide synthase family.</text>
</comment>
<dbReference type="PANTHER" id="PTHR43318:SF1">
    <property type="entry name" value="POLYSACCHARIDE BIOSYNTHESIS PROTEIN EPSC-RELATED"/>
    <property type="match status" value="1"/>
</dbReference>
<evidence type="ECO:0000313" key="4">
    <source>
        <dbReference type="EMBL" id="QJF52871.1"/>
    </source>
</evidence>
<dbReference type="InterPro" id="IPR051203">
    <property type="entry name" value="Polysaccharide_Synthase-Rel"/>
</dbReference>
<evidence type="ECO:0000256" key="2">
    <source>
        <dbReference type="SAM" id="Phobius"/>
    </source>
</evidence>
<dbReference type="PANTHER" id="PTHR43318">
    <property type="entry name" value="UDP-N-ACETYLGLUCOSAMINE 4,6-DEHYDRATASE"/>
    <property type="match status" value="1"/>
</dbReference>
<feature type="transmembrane region" description="Helical" evidence="2">
    <location>
        <begin position="53"/>
        <end position="77"/>
    </location>
</feature>
<keyword evidence="2" id="KW-0472">Membrane</keyword>
<proteinExistence type="inferred from homology"/>
<name>A0A858SZF2_9RHOB</name>
<dbReference type="SUPFAM" id="SSF53335">
    <property type="entry name" value="S-adenosyl-L-methionine-dependent methyltransferases"/>
    <property type="match status" value="1"/>
</dbReference>
<keyword evidence="2" id="KW-0812">Transmembrane</keyword>
<feature type="transmembrane region" description="Helical" evidence="2">
    <location>
        <begin position="115"/>
        <end position="133"/>
    </location>
</feature>
<evidence type="ECO:0000259" key="3">
    <source>
        <dbReference type="Pfam" id="PF02719"/>
    </source>
</evidence>
<dbReference type="CDD" id="cd05237">
    <property type="entry name" value="UDP_invert_4-6DH_SDR_e"/>
    <property type="match status" value="1"/>
</dbReference>
<feature type="transmembrane region" description="Helical" evidence="2">
    <location>
        <begin position="89"/>
        <end position="109"/>
    </location>
</feature>
<dbReference type="InterPro" id="IPR003869">
    <property type="entry name" value="Polysac_CapD-like"/>
</dbReference>
<dbReference type="Pfam" id="PF02719">
    <property type="entry name" value="Polysacc_synt_2"/>
    <property type="match status" value="1"/>
</dbReference>
<dbReference type="AlphaFoldDB" id="A0A858SZF2"/>
<dbReference type="SUPFAM" id="SSF51735">
    <property type="entry name" value="NAD(P)-binding Rossmann-fold domains"/>
    <property type="match status" value="1"/>
</dbReference>
<feature type="transmembrane region" description="Helical" evidence="2">
    <location>
        <begin position="20"/>
        <end position="41"/>
    </location>
</feature>
<keyword evidence="2" id="KW-1133">Transmembrane helix</keyword>
<organism evidence="4 5">
    <name type="scientific">Roseobacter ponti</name>
    <dbReference type="NCBI Taxonomy" id="1891787"/>
    <lineage>
        <taxon>Bacteria</taxon>
        <taxon>Pseudomonadati</taxon>
        <taxon>Pseudomonadota</taxon>
        <taxon>Alphaproteobacteria</taxon>
        <taxon>Rhodobacterales</taxon>
        <taxon>Roseobacteraceae</taxon>
        <taxon>Roseobacter</taxon>
    </lineage>
</organism>
<reference evidence="4 5" key="1">
    <citation type="submission" date="2020-02" db="EMBL/GenBank/DDBJ databases">
        <title>Genome sequence of Roseobacter ponti.</title>
        <authorList>
            <person name="Hollensteiner J."/>
            <person name="Schneider D."/>
            <person name="Poehlein A."/>
            <person name="Daniel R."/>
        </authorList>
    </citation>
    <scope>NUCLEOTIDE SEQUENCE [LARGE SCALE GENOMIC DNA]</scope>
    <source>
        <strain evidence="4 5">DSM 106830</strain>
    </source>
</reference>
<accession>A0A858SZF2</accession>
<dbReference type="EMBL" id="CP048788">
    <property type="protein sequence ID" value="QJF52871.1"/>
    <property type="molecule type" value="Genomic_DNA"/>
</dbReference>
<protein>
    <submittedName>
        <fullName evidence="4">Polysaccharide biosynthesis protein</fullName>
    </submittedName>
</protein>
<evidence type="ECO:0000256" key="1">
    <source>
        <dbReference type="ARBA" id="ARBA00007430"/>
    </source>
</evidence>
<keyword evidence="5" id="KW-1185">Reference proteome</keyword>
<dbReference type="Gene3D" id="3.40.50.720">
    <property type="entry name" value="NAD(P)-binding Rossmann-like Domain"/>
    <property type="match status" value="2"/>
</dbReference>
<dbReference type="InterPro" id="IPR036291">
    <property type="entry name" value="NAD(P)-bd_dom_sf"/>
</dbReference>
<dbReference type="RefSeq" id="WP_169642088.1">
    <property type="nucleotide sequence ID" value="NZ_CP048788.1"/>
</dbReference>
<sequence length="632" mass="69346">MSGQLAEYFINMKRRHKALLFLLIDMLLATLAVYLAVALRLSSFDIFPYWQGWLTSLLVLLPLTALFSMMLSVPWIAARTLNTAGILRLTQVSLLLGGVFFLINTWITWDIPRSSPLIFIPIVLVFWVAVRILSGSLLQKTDPAQETRQRVLIYGAGAAGVQLANALRGFGGAEAVAFVDDSPSMRRALLGSLRVHSPADIGQLIASKRVTQIILAMPSVSRSRKQKILQDLQQYNVTLQTLPHFIDFISGEPLTAQLRTVTSEDLLGRLQESLNTPEITADYKDRSVMVTGAGGSIGSELCMQLASVPVAKLVLFENSEVALYNVERKLREANVACEIVPVLASVLDQPRVRRTMEENRTEIVLHAAAYKHVPLVEHNEIVGARNNSVGTHLVAETCGVIGVKRFILISTDKAVRPTNVMGATKRMAEVLVQDLQKKHPATVFSMVRFGNVLGSSGSVIPLFREQIARGGPLTVTHPEVTRFFMTISEAAGLVLLAGTFARGGEVFLLNMGEPVRIMDLARNMLAFCGLSERTDDNPDGDIAITITGLRPGEKLYEELLISKDEIPTPHPKIMCARETFDVATDVSSALQRLRQAIEENDAGALRAVLQDYVEGYHPARHDVTAAGVPEKV</sequence>
<dbReference type="Proteomes" id="UP000503308">
    <property type="component" value="Chromosome"/>
</dbReference>
<gene>
    <name evidence="4" type="ORF">G3256_17680</name>
</gene>
<evidence type="ECO:0000313" key="5">
    <source>
        <dbReference type="Proteomes" id="UP000503308"/>
    </source>
</evidence>
<dbReference type="KEGG" id="rpon:G3256_17680"/>
<dbReference type="InterPro" id="IPR029063">
    <property type="entry name" value="SAM-dependent_MTases_sf"/>
</dbReference>
<feature type="domain" description="Polysaccharide biosynthesis protein CapD-like" evidence="3">
    <location>
        <begin position="288"/>
        <end position="576"/>
    </location>
</feature>